<sequence>MLEQIAPTDQERFVKDLITAFREQPVLWDKNNPQHKSRAERTEAYQAITEKCREYFPEADEDFVKEKLDSLRSTFRRERHKVLKSKAMTAKPEDVYNPSLWYYNLLLFTVGEEPLGDFFGQESLRQYLSAF</sequence>
<dbReference type="PANTHER" id="PTHR21505">
    <property type="entry name" value="MADF DOMAIN-CONTAINING PROTEIN-RELATED"/>
    <property type="match status" value="1"/>
</dbReference>
<evidence type="ECO:0000313" key="2">
    <source>
        <dbReference type="EMBL" id="KAJ8976166.1"/>
    </source>
</evidence>
<evidence type="ECO:0000259" key="1">
    <source>
        <dbReference type="PROSITE" id="PS51029"/>
    </source>
</evidence>
<proteinExistence type="predicted"/>
<dbReference type="PROSITE" id="PS51029">
    <property type="entry name" value="MADF"/>
    <property type="match status" value="1"/>
</dbReference>
<dbReference type="Proteomes" id="UP001162164">
    <property type="component" value="Unassembled WGS sequence"/>
</dbReference>
<dbReference type="PANTHER" id="PTHR21505:SF8">
    <property type="entry name" value="DPT-YFP REPRESSOR BY OVEREXPRESSION, ISOFORM D-RELATED"/>
    <property type="match status" value="1"/>
</dbReference>
<name>A0ABQ9JDX1_9CUCU</name>
<reference evidence="2" key="1">
    <citation type="journal article" date="2023" name="Insect Mol. Biol.">
        <title>Genome sequencing provides insights into the evolution of gene families encoding plant cell wall-degrading enzymes in longhorned beetles.</title>
        <authorList>
            <person name="Shin N.R."/>
            <person name="Okamura Y."/>
            <person name="Kirsch R."/>
            <person name="Pauchet Y."/>
        </authorList>
    </citation>
    <scope>NUCLEOTIDE SEQUENCE</scope>
    <source>
        <strain evidence="2">MMC_N1</strain>
    </source>
</reference>
<dbReference type="EMBL" id="JAPWTJ010000716">
    <property type="protein sequence ID" value="KAJ8976166.1"/>
    <property type="molecule type" value="Genomic_DNA"/>
</dbReference>
<dbReference type="SMART" id="SM00595">
    <property type="entry name" value="MADF"/>
    <property type="match status" value="1"/>
</dbReference>
<feature type="domain" description="MADF" evidence="1">
    <location>
        <begin position="16"/>
        <end position="114"/>
    </location>
</feature>
<keyword evidence="3" id="KW-1185">Reference proteome</keyword>
<gene>
    <name evidence="2" type="ORF">NQ317_002054</name>
</gene>
<dbReference type="InterPro" id="IPR006578">
    <property type="entry name" value="MADF-dom"/>
</dbReference>
<protein>
    <recommendedName>
        <fullName evidence="1">MADF domain-containing protein</fullName>
    </recommendedName>
</protein>
<organism evidence="2 3">
    <name type="scientific">Molorchus minor</name>
    <dbReference type="NCBI Taxonomy" id="1323400"/>
    <lineage>
        <taxon>Eukaryota</taxon>
        <taxon>Metazoa</taxon>
        <taxon>Ecdysozoa</taxon>
        <taxon>Arthropoda</taxon>
        <taxon>Hexapoda</taxon>
        <taxon>Insecta</taxon>
        <taxon>Pterygota</taxon>
        <taxon>Neoptera</taxon>
        <taxon>Endopterygota</taxon>
        <taxon>Coleoptera</taxon>
        <taxon>Polyphaga</taxon>
        <taxon>Cucujiformia</taxon>
        <taxon>Chrysomeloidea</taxon>
        <taxon>Cerambycidae</taxon>
        <taxon>Lamiinae</taxon>
        <taxon>Monochamini</taxon>
        <taxon>Molorchus</taxon>
    </lineage>
</organism>
<dbReference type="Pfam" id="PF10545">
    <property type="entry name" value="MADF_DNA_bdg"/>
    <property type="match status" value="1"/>
</dbReference>
<evidence type="ECO:0000313" key="3">
    <source>
        <dbReference type="Proteomes" id="UP001162164"/>
    </source>
</evidence>
<comment type="caution">
    <text evidence="2">The sequence shown here is derived from an EMBL/GenBank/DDBJ whole genome shotgun (WGS) entry which is preliminary data.</text>
</comment>
<accession>A0ABQ9JDX1</accession>